<keyword evidence="1" id="KW-1133">Transmembrane helix</keyword>
<evidence type="ECO:0000313" key="2">
    <source>
        <dbReference type="EMBL" id="AYQ74338.1"/>
    </source>
</evidence>
<name>A0A3G3K1J8_9BACL</name>
<evidence type="ECO:0000256" key="1">
    <source>
        <dbReference type="SAM" id="Phobius"/>
    </source>
</evidence>
<organism evidence="2 3">
    <name type="scientific">Cohnella candidum</name>
    <dbReference type="NCBI Taxonomy" id="2674991"/>
    <lineage>
        <taxon>Bacteria</taxon>
        <taxon>Bacillati</taxon>
        <taxon>Bacillota</taxon>
        <taxon>Bacilli</taxon>
        <taxon>Bacillales</taxon>
        <taxon>Paenibacillaceae</taxon>
        <taxon>Cohnella</taxon>
    </lineage>
</organism>
<accession>A0A3G3K1J8</accession>
<dbReference type="EMBL" id="CP033433">
    <property type="protein sequence ID" value="AYQ74338.1"/>
    <property type="molecule type" value="Genomic_DNA"/>
</dbReference>
<dbReference type="Proteomes" id="UP000269097">
    <property type="component" value="Chromosome"/>
</dbReference>
<sequence length="150" mass="16453">MQWLVLIHVLSAVLGLGPAFAFPIAMRKAESHREMAHIVRLVSRMEMFPKMFGTLAVVSGLLLFWLGSYGTWLQVWILGTLLVYVVVEILVIGFLNPAAGKLNRLLEEEAAVGAQSPSSAVSALYERVRNLHLGAGLLSLVIFALMILKP</sequence>
<keyword evidence="3" id="KW-1185">Reference proteome</keyword>
<feature type="transmembrane region" description="Helical" evidence="1">
    <location>
        <begin position="47"/>
        <end position="67"/>
    </location>
</feature>
<proteinExistence type="predicted"/>
<protein>
    <submittedName>
        <fullName evidence="2">DUF2269 family protein</fullName>
    </submittedName>
</protein>
<feature type="transmembrane region" description="Helical" evidence="1">
    <location>
        <begin position="131"/>
        <end position="148"/>
    </location>
</feature>
<feature type="transmembrane region" description="Helical" evidence="1">
    <location>
        <begin position="73"/>
        <end position="95"/>
    </location>
</feature>
<reference evidence="2 3" key="1">
    <citation type="submission" date="2018-10" db="EMBL/GenBank/DDBJ databases">
        <title>Genome Sequence of Cohnella sp.</title>
        <authorList>
            <person name="Srinivasan S."/>
            <person name="Kim M.K."/>
        </authorList>
    </citation>
    <scope>NUCLEOTIDE SEQUENCE [LARGE SCALE GENOMIC DNA]</scope>
    <source>
        <strain evidence="2 3">18JY8-7</strain>
    </source>
</reference>
<feature type="transmembrane region" description="Helical" evidence="1">
    <location>
        <begin position="6"/>
        <end position="26"/>
    </location>
</feature>
<gene>
    <name evidence="2" type="ORF">EAV92_18250</name>
</gene>
<evidence type="ECO:0000313" key="3">
    <source>
        <dbReference type="Proteomes" id="UP000269097"/>
    </source>
</evidence>
<dbReference type="RefSeq" id="WP_123042419.1">
    <property type="nucleotide sequence ID" value="NZ_CP033433.1"/>
</dbReference>
<dbReference type="KEGG" id="coh:EAV92_18250"/>
<dbReference type="AlphaFoldDB" id="A0A3G3K1J8"/>
<dbReference type="InterPro" id="IPR018729">
    <property type="entry name" value="DUF2269_transmembrane"/>
</dbReference>
<dbReference type="Pfam" id="PF10027">
    <property type="entry name" value="DUF2269"/>
    <property type="match status" value="1"/>
</dbReference>
<keyword evidence="1" id="KW-0812">Transmembrane</keyword>
<keyword evidence="1" id="KW-0472">Membrane</keyword>